<dbReference type="PROSITE" id="PS50089">
    <property type="entry name" value="ZF_RING_2"/>
    <property type="match status" value="1"/>
</dbReference>
<dbReference type="PANTHER" id="PTHR16047:SF7">
    <property type="entry name" value="E3 UBIQUITIN-PROTEIN LIGASE RFWD3"/>
    <property type="match status" value="1"/>
</dbReference>
<evidence type="ECO:0000313" key="21">
    <source>
        <dbReference type="Proteomes" id="UP000321570"/>
    </source>
</evidence>
<dbReference type="EC" id="2.3.2.27" evidence="5"/>
<dbReference type="SMART" id="SM00184">
    <property type="entry name" value="RING"/>
    <property type="match status" value="1"/>
</dbReference>
<evidence type="ECO:0000256" key="3">
    <source>
        <dbReference type="ARBA" id="ARBA00004496"/>
    </source>
</evidence>
<keyword evidence="15" id="KW-0539">Nucleus</keyword>
<evidence type="ECO:0000256" key="7">
    <source>
        <dbReference type="ARBA" id="ARBA00022574"/>
    </source>
</evidence>
<keyword evidence="11 16" id="KW-0863">Zinc-finger</keyword>
<dbReference type="Gene3D" id="2.130.10.10">
    <property type="entry name" value="YVTN repeat-like/Quinoprotein amine dehydrogenase"/>
    <property type="match status" value="1"/>
</dbReference>
<dbReference type="GO" id="GO:0005737">
    <property type="term" value="C:cytoplasm"/>
    <property type="evidence" value="ECO:0007669"/>
    <property type="project" value="UniProtKB-SubCell"/>
</dbReference>
<evidence type="ECO:0000256" key="4">
    <source>
        <dbReference type="ARBA" id="ARBA00004906"/>
    </source>
</evidence>
<dbReference type="InterPro" id="IPR036322">
    <property type="entry name" value="WD40_repeat_dom_sf"/>
</dbReference>
<keyword evidence="10" id="KW-0227">DNA damage</keyword>
<evidence type="ECO:0000256" key="17">
    <source>
        <dbReference type="SAM" id="Coils"/>
    </source>
</evidence>
<evidence type="ECO:0000256" key="5">
    <source>
        <dbReference type="ARBA" id="ARBA00012483"/>
    </source>
</evidence>
<dbReference type="InterPro" id="IPR056527">
    <property type="entry name" value="WD40_RFWD3"/>
</dbReference>
<evidence type="ECO:0000256" key="11">
    <source>
        <dbReference type="ARBA" id="ARBA00022771"/>
    </source>
</evidence>
<keyword evidence="8" id="KW-0808">Transferase</keyword>
<dbReference type="GO" id="GO:0036297">
    <property type="term" value="P:interstrand cross-link repair"/>
    <property type="evidence" value="ECO:0007669"/>
    <property type="project" value="InterPro"/>
</dbReference>
<dbReference type="InterPro" id="IPR013083">
    <property type="entry name" value="Znf_RING/FYVE/PHD"/>
</dbReference>
<keyword evidence="17" id="KW-0175">Coiled coil</keyword>
<dbReference type="GO" id="GO:0016567">
    <property type="term" value="P:protein ubiquitination"/>
    <property type="evidence" value="ECO:0007669"/>
    <property type="project" value="InterPro"/>
</dbReference>
<evidence type="ECO:0000256" key="14">
    <source>
        <dbReference type="ARBA" id="ARBA00023204"/>
    </source>
</evidence>
<evidence type="ECO:0000256" key="15">
    <source>
        <dbReference type="ARBA" id="ARBA00023242"/>
    </source>
</evidence>
<feature type="coiled-coil region" evidence="17">
    <location>
        <begin position="130"/>
        <end position="185"/>
    </location>
</feature>
<keyword evidence="7" id="KW-0853">WD repeat</keyword>
<dbReference type="GO" id="GO:0061630">
    <property type="term" value="F:ubiquitin protein ligase activity"/>
    <property type="evidence" value="ECO:0007669"/>
    <property type="project" value="UniProtKB-EC"/>
</dbReference>
<keyword evidence="21" id="KW-1185">Reference proteome</keyword>
<dbReference type="Pfam" id="PF23419">
    <property type="entry name" value="WD40_RFWD3"/>
    <property type="match status" value="1"/>
</dbReference>
<evidence type="ECO:0000256" key="12">
    <source>
        <dbReference type="ARBA" id="ARBA00022786"/>
    </source>
</evidence>
<comment type="catalytic activity">
    <reaction evidence="1">
        <text>S-ubiquitinyl-[E2 ubiquitin-conjugating enzyme]-L-cysteine + [acceptor protein]-L-lysine = [E2 ubiquitin-conjugating enzyme]-L-cysteine + N(6)-ubiquitinyl-[acceptor protein]-L-lysine.</text>
        <dbReference type="EC" id="2.3.2.27"/>
    </reaction>
</comment>
<accession>A0A564Z8R0</accession>
<dbReference type="InterPro" id="IPR037381">
    <property type="entry name" value="RFWD3"/>
</dbReference>
<dbReference type="Proteomes" id="UP000321570">
    <property type="component" value="Unassembled WGS sequence"/>
</dbReference>
<evidence type="ECO:0000256" key="10">
    <source>
        <dbReference type="ARBA" id="ARBA00022763"/>
    </source>
</evidence>
<sequence length="580" mass="63837">MSNSDPSNEEIANVNHESFENDDQDIFGEEEEEEKEDQVIEPPANKTNDQSMSDESDCCLICFEQWTTSGPHRICCLKCGHLFGKSCITKWIMSNRPKQGTCPQCNAKATVKDLRILYCKKIKAIDTTDLDRALQDLDTERKLRRKIELELSECKFKLQLACSDAENLRDELRSLKAVVSAAEINRPPSGSVPPSKRPKMADSTTGNYDLVKSIIISQAGQCRVMTAYDYINLLCISQSSTNPLFKGFGIKKVHSEEARQLKYIHLHSQPIRDLAFHPEQQDAIIASASVDKTLKLTSLLVDQVVQTYQCAAPIWSCCWASPSPNYLFAGCGNGSVYLFDIRITSRPVSMFSISASSMAPVIALQYIPPDPNNTSFPSGGLLAGQLNQVAFLEETLTSTSTTTDEDRQYRSYPLPLEGSLVSLSSLHDERGLFLASYRPSTRIPRVRHLCTRLTGLGNAIAPSSTFSQQTPSQQQTAGHGYDCVSVASLYGGTQMKMLARAQIFRQEQSDQILTVSGDDDAGGALIWDCGSSTRIQALSVANTSASVIDVCAFNSGNNLALLTEHQVDIFKFSSPVYIPG</sequence>
<dbReference type="Gene3D" id="3.30.40.10">
    <property type="entry name" value="Zinc/RING finger domain, C3HC4 (zinc finger)"/>
    <property type="match status" value="1"/>
</dbReference>
<keyword evidence="13" id="KW-0862">Zinc</keyword>
<dbReference type="EMBL" id="CABIJS010000697">
    <property type="protein sequence ID" value="VUZ55729.1"/>
    <property type="molecule type" value="Genomic_DNA"/>
</dbReference>
<organism evidence="20 21">
    <name type="scientific">Hymenolepis diminuta</name>
    <name type="common">Rat tapeworm</name>
    <dbReference type="NCBI Taxonomy" id="6216"/>
    <lineage>
        <taxon>Eukaryota</taxon>
        <taxon>Metazoa</taxon>
        <taxon>Spiralia</taxon>
        <taxon>Lophotrochozoa</taxon>
        <taxon>Platyhelminthes</taxon>
        <taxon>Cestoda</taxon>
        <taxon>Eucestoda</taxon>
        <taxon>Cyclophyllidea</taxon>
        <taxon>Hymenolepididae</taxon>
        <taxon>Hymenolepis</taxon>
    </lineage>
</organism>
<keyword evidence="14" id="KW-0234">DNA repair</keyword>
<dbReference type="AlphaFoldDB" id="A0A564Z8R0"/>
<dbReference type="InterPro" id="IPR015943">
    <property type="entry name" value="WD40/YVTN_repeat-like_dom_sf"/>
</dbReference>
<keyword evidence="6" id="KW-0963">Cytoplasm</keyword>
<evidence type="ECO:0000313" key="20">
    <source>
        <dbReference type="EMBL" id="VUZ55729.1"/>
    </source>
</evidence>
<proteinExistence type="predicted"/>
<evidence type="ECO:0000259" key="19">
    <source>
        <dbReference type="PROSITE" id="PS50089"/>
    </source>
</evidence>
<evidence type="ECO:0000256" key="2">
    <source>
        <dbReference type="ARBA" id="ARBA00004322"/>
    </source>
</evidence>
<feature type="domain" description="RING-type" evidence="19">
    <location>
        <begin position="59"/>
        <end position="106"/>
    </location>
</feature>
<evidence type="ECO:0000256" key="6">
    <source>
        <dbReference type="ARBA" id="ARBA00022490"/>
    </source>
</evidence>
<keyword evidence="11 16" id="KW-0479">Metal-binding</keyword>
<evidence type="ECO:0000256" key="13">
    <source>
        <dbReference type="ARBA" id="ARBA00022833"/>
    </source>
</evidence>
<evidence type="ECO:0000256" key="18">
    <source>
        <dbReference type="SAM" id="MobiDB-lite"/>
    </source>
</evidence>
<dbReference type="InterPro" id="IPR001841">
    <property type="entry name" value="Znf_RING"/>
</dbReference>
<feature type="region of interest" description="Disordered" evidence="18">
    <location>
        <begin position="1"/>
        <end position="53"/>
    </location>
</feature>
<dbReference type="SMART" id="SM00320">
    <property type="entry name" value="WD40"/>
    <property type="match status" value="2"/>
</dbReference>
<evidence type="ECO:0000256" key="9">
    <source>
        <dbReference type="ARBA" id="ARBA00022737"/>
    </source>
</evidence>
<name>A0A564Z8R0_HYMDI</name>
<evidence type="ECO:0000256" key="16">
    <source>
        <dbReference type="PROSITE-ProRule" id="PRU00175"/>
    </source>
</evidence>
<dbReference type="GO" id="GO:0008270">
    <property type="term" value="F:zinc ion binding"/>
    <property type="evidence" value="ECO:0007669"/>
    <property type="project" value="UniProtKB-KW"/>
</dbReference>
<dbReference type="PANTHER" id="PTHR16047">
    <property type="entry name" value="RFWD3 PROTEIN"/>
    <property type="match status" value="1"/>
</dbReference>
<keyword evidence="9" id="KW-0677">Repeat</keyword>
<feature type="compositionally biased region" description="Acidic residues" evidence="18">
    <location>
        <begin position="20"/>
        <end position="36"/>
    </location>
</feature>
<comment type="pathway">
    <text evidence="4">Protein modification; protein ubiquitination.</text>
</comment>
<keyword evidence="12" id="KW-0833">Ubl conjugation pathway</keyword>
<dbReference type="SUPFAM" id="SSF57850">
    <property type="entry name" value="RING/U-box"/>
    <property type="match status" value="1"/>
</dbReference>
<dbReference type="SUPFAM" id="SSF50978">
    <property type="entry name" value="WD40 repeat-like"/>
    <property type="match status" value="1"/>
</dbReference>
<dbReference type="GO" id="GO:0016605">
    <property type="term" value="C:PML body"/>
    <property type="evidence" value="ECO:0007669"/>
    <property type="project" value="UniProtKB-SubCell"/>
</dbReference>
<reference evidence="20 21" key="1">
    <citation type="submission" date="2019-07" db="EMBL/GenBank/DDBJ databases">
        <authorList>
            <person name="Jastrzebski P J."/>
            <person name="Paukszto L."/>
            <person name="Jastrzebski P J."/>
        </authorList>
    </citation>
    <scope>NUCLEOTIDE SEQUENCE [LARGE SCALE GENOMIC DNA]</scope>
    <source>
        <strain evidence="20 21">WMS-il1</strain>
    </source>
</reference>
<dbReference type="InterPro" id="IPR001680">
    <property type="entry name" value="WD40_rpt"/>
</dbReference>
<gene>
    <name evidence="20" type="ORF">WMSIL1_LOCUS13554</name>
</gene>
<protein>
    <recommendedName>
        <fullName evidence="5">RING-type E3 ubiquitin transferase</fullName>
        <ecNumber evidence="5">2.3.2.27</ecNumber>
    </recommendedName>
</protein>
<evidence type="ECO:0000256" key="1">
    <source>
        <dbReference type="ARBA" id="ARBA00000900"/>
    </source>
</evidence>
<dbReference type="CDD" id="cd16450">
    <property type="entry name" value="mRING-C3HGC3_RFWD3"/>
    <property type="match status" value="1"/>
</dbReference>
<comment type="subcellular location">
    <subcellularLocation>
        <location evidence="3">Cytoplasm</location>
    </subcellularLocation>
    <subcellularLocation>
        <location evidence="2">Nucleus</location>
        <location evidence="2">PML body</location>
    </subcellularLocation>
</comment>
<evidence type="ECO:0000256" key="8">
    <source>
        <dbReference type="ARBA" id="ARBA00022679"/>
    </source>
</evidence>